<organism evidence="2 3">
    <name type="scientific">Spirodela intermedia</name>
    <name type="common">Intermediate duckweed</name>
    <dbReference type="NCBI Taxonomy" id="51605"/>
    <lineage>
        <taxon>Eukaryota</taxon>
        <taxon>Viridiplantae</taxon>
        <taxon>Streptophyta</taxon>
        <taxon>Embryophyta</taxon>
        <taxon>Tracheophyta</taxon>
        <taxon>Spermatophyta</taxon>
        <taxon>Magnoliopsida</taxon>
        <taxon>Liliopsida</taxon>
        <taxon>Araceae</taxon>
        <taxon>Lemnoideae</taxon>
        <taxon>Spirodela</taxon>
    </lineage>
</organism>
<evidence type="ECO:0000313" key="3">
    <source>
        <dbReference type="Proteomes" id="UP000663760"/>
    </source>
</evidence>
<sequence>MGNSLSPCRSSESKGGAVKLVFWGGATSLLSRSQLARELILSHPDHAICHADSFYIGRPVPALSAADKLIVGRSYLVIPVDRLPRHALTVASLKALWIAPSGPLIGLESSPLQYTKSAEGRPVIKVSPEFMARIISGGGGSSDGDKSGEKSGGGSLCSTPELQKHYSQLVGSRTQQWSPKLKTISETKWRFSGCDRR</sequence>
<evidence type="ECO:0000256" key="1">
    <source>
        <dbReference type="SAM" id="MobiDB-lite"/>
    </source>
</evidence>
<gene>
    <name evidence="2" type="ORF">SI8410_01000695</name>
</gene>
<dbReference type="EMBL" id="LR746264">
    <property type="protein sequence ID" value="CAA7388486.1"/>
    <property type="molecule type" value="Genomic_DNA"/>
</dbReference>
<dbReference type="AlphaFoldDB" id="A0A7I8JXH6"/>
<dbReference type="InterPro" id="IPR025322">
    <property type="entry name" value="PADRE_dom"/>
</dbReference>
<dbReference type="PANTHER" id="PTHR33052">
    <property type="entry name" value="DUF4228 DOMAIN PROTEIN-RELATED"/>
    <property type="match status" value="1"/>
</dbReference>
<dbReference type="Pfam" id="PF14009">
    <property type="entry name" value="PADRE"/>
    <property type="match status" value="1"/>
</dbReference>
<feature type="region of interest" description="Disordered" evidence="1">
    <location>
        <begin position="137"/>
        <end position="160"/>
    </location>
</feature>
<name>A0A7I8JXH6_SPIIN</name>
<dbReference type="Proteomes" id="UP000663760">
    <property type="component" value="Chromosome 1"/>
</dbReference>
<keyword evidence="3" id="KW-1185">Reference proteome</keyword>
<evidence type="ECO:0000313" key="2">
    <source>
        <dbReference type="EMBL" id="CAA7388486.1"/>
    </source>
</evidence>
<reference evidence="2" key="1">
    <citation type="submission" date="2020-02" db="EMBL/GenBank/DDBJ databases">
        <authorList>
            <person name="Scholz U."/>
            <person name="Mascher M."/>
            <person name="Fiebig A."/>
        </authorList>
    </citation>
    <scope>NUCLEOTIDE SEQUENCE</scope>
</reference>
<dbReference type="OrthoDB" id="1899115at2759"/>
<protein>
    <submittedName>
        <fullName evidence="2">Uncharacterized protein</fullName>
    </submittedName>
</protein>
<accession>A0A7I8JXH6</accession>
<proteinExistence type="predicted"/>